<organism evidence="7 8">
    <name type="scientific">Qipengyuania algicida</name>
    <dbReference type="NCBI Taxonomy" id="1836209"/>
    <lineage>
        <taxon>Bacteria</taxon>
        <taxon>Pseudomonadati</taxon>
        <taxon>Pseudomonadota</taxon>
        <taxon>Alphaproteobacteria</taxon>
        <taxon>Sphingomonadales</taxon>
        <taxon>Erythrobacteraceae</taxon>
        <taxon>Qipengyuania</taxon>
    </lineage>
</organism>
<sequence length="311" mass="31769">MDHRCAGDAAGQGGAVTGALIGAIEAGGTKFVLALSDADGTLIERGRIATRSGHETLAEARDWFAAAAERHGSIGAFGIASFGPIGINPDSADYGVYLSTVKPGWHRTSLAEALAPFAAPMAVQSDVNGAALAETLHGAGRGHQVVAYTTVGTGIGSGVVNRGAIMGGISHYETGHIHVPQDPAIDPFAGVCTYHGNCCEGLASGPAIMARWGHDLSGASEQQIALIAGYLAHLSVALISLHRPDRLIFGGGVMQAAGVLDSLRQQTRAIVAGYLPEWDADLSERIVAPELGHDAGIIGAIELGRCKLTGG</sequence>
<accession>A0A845ALS8</accession>
<evidence type="ECO:0000256" key="6">
    <source>
        <dbReference type="ARBA" id="ARBA00048451"/>
    </source>
</evidence>
<dbReference type="Gene3D" id="3.30.420.40">
    <property type="match status" value="2"/>
</dbReference>
<evidence type="ECO:0000256" key="1">
    <source>
        <dbReference type="ARBA" id="ARBA00001946"/>
    </source>
</evidence>
<evidence type="ECO:0000256" key="3">
    <source>
        <dbReference type="ARBA" id="ARBA00022833"/>
    </source>
</evidence>
<keyword evidence="3" id="KW-0862">Zinc</keyword>
<dbReference type="InterPro" id="IPR043129">
    <property type="entry name" value="ATPase_NBD"/>
</dbReference>
<keyword evidence="2" id="KW-0479">Metal-binding</keyword>
<dbReference type="InterPro" id="IPR051804">
    <property type="entry name" value="Carb_Metab_Reg_Kinase/Isom"/>
</dbReference>
<dbReference type="Proteomes" id="UP000439780">
    <property type="component" value="Unassembled WGS sequence"/>
</dbReference>
<protein>
    <recommendedName>
        <fullName evidence="5">fructokinase</fullName>
        <ecNumber evidence="5">2.7.1.4</ecNumber>
    </recommendedName>
</protein>
<evidence type="ECO:0000256" key="2">
    <source>
        <dbReference type="ARBA" id="ARBA00022723"/>
    </source>
</evidence>
<name>A0A845ALS8_9SPHN</name>
<dbReference type="EMBL" id="WTYA01000009">
    <property type="protein sequence ID" value="MXP29476.1"/>
    <property type="molecule type" value="Genomic_DNA"/>
</dbReference>
<evidence type="ECO:0000256" key="4">
    <source>
        <dbReference type="ARBA" id="ARBA00022842"/>
    </source>
</evidence>
<dbReference type="OrthoDB" id="9783435at2"/>
<dbReference type="RefSeq" id="WP_160753782.1">
    <property type="nucleotide sequence ID" value="NZ_WTYA01000009.1"/>
</dbReference>
<evidence type="ECO:0000256" key="5">
    <source>
        <dbReference type="ARBA" id="ARBA00038887"/>
    </source>
</evidence>
<dbReference type="AlphaFoldDB" id="A0A845ALS8"/>
<dbReference type="EC" id="2.7.1.4" evidence="5"/>
<dbReference type="InterPro" id="IPR000600">
    <property type="entry name" value="ROK"/>
</dbReference>
<keyword evidence="4" id="KW-0460">Magnesium</keyword>
<dbReference type="PANTHER" id="PTHR42742:SF3">
    <property type="entry name" value="FRUCTOKINASE"/>
    <property type="match status" value="1"/>
</dbReference>
<proteinExistence type="predicted"/>
<dbReference type="PANTHER" id="PTHR42742">
    <property type="entry name" value="TRANSCRIPTIONAL REPRESSOR MPRA"/>
    <property type="match status" value="1"/>
</dbReference>
<dbReference type="CDD" id="cd24067">
    <property type="entry name" value="ASKHA_NBD_ROK_BsFRK-like"/>
    <property type="match status" value="1"/>
</dbReference>
<reference evidence="7 8" key="1">
    <citation type="submission" date="2019-12" db="EMBL/GenBank/DDBJ databases">
        <title>Genomic-based taxomic classification of the family Erythrobacteraceae.</title>
        <authorList>
            <person name="Xu L."/>
        </authorList>
    </citation>
    <scope>NUCLEOTIDE SEQUENCE [LARGE SCALE GENOMIC DNA]</scope>
    <source>
        <strain evidence="7 8">KEMB 9005-328</strain>
    </source>
</reference>
<evidence type="ECO:0000313" key="8">
    <source>
        <dbReference type="Proteomes" id="UP000439780"/>
    </source>
</evidence>
<gene>
    <name evidence="7" type="ORF">GRI58_11670</name>
</gene>
<evidence type="ECO:0000313" key="7">
    <source>
        <dbReference type="EMBL" id="MXP29476.1"/>
    </source>
</evidence>
<keyword evidence="8" id="KW-1185">Reference proteome</keyword>
<dbReference type="GO" id="GO:0046872">
    <property type="term" value="F:metal ion binding"/>
    <property type="evidence" value="ECO:0007669"/>
    <property type="project" value="UniProtKB-KW"/>
</dbReference>
<comment type="cofactor">
    <cofactor evidence="1">
        <name>Mg(2+)</name>
        <dbReference type="ChEBI" id="CHEBI:18420"/>
    </cofactor>
</comment>
<dbReference type="Pfam" id="PF00480">
    <property type="entry name" value="ROK"/>
    <property type="match status" value="1"/>
</dbReference>
<comment type="caution">
    <text evidence="7">The sequence shown here is derived from an EMBL/GenBank/DDBJ whole genome shotgun (WGS) entry which is preliminary data.</text>
</comment>
<comment type="catalytic activity">
    <reaction evidence="6">
        <text>D-fructose + ATP = D-fructose 6-phosphate + ADP + H(+)</text>
        <dbReference type="Rhea" id="RHEA:16125"/>
        <dbReference type="ChEBI" id="CHEBI:15378"/>
        <dbReference type="ChEBI" id="CHEBI:30616"/>
        <dbReference type="ChEBI" id="CHEBI:37721"/>
        <dbReference type="ChEBI" id="CHEBI:61527"/>
        <dbReference type="ChEBI" id="CHEBI:456216"/>
        <dbReference type="EC" id="2.7.1.4"/>
    </reaction>
</comment>
<dbReference type="SUPFAM" id="SSF53067">
    <property type="entry name" value="Actin-like ATPase domain"/>
    <property type="match status" value="1"/>
</dbReference>
<dbReference type="GO" id="GO:0008865">
    <property type="term" value="F:fructokinase activity"/>
    <property type="evidence" value="ECO:0007669"/>
    <property type="project" value="UniProtKB-EC"/>
</dbReference>